<proteinExistence type="inferred from homology"/>
<dbReference type="Pfam" id="PF00005">
    <property type="entry name" value="ABC_tran"/>
    <property type="match status" value="1"/>
</dbReference>
<organism evidence="5">
    <name type="scientific">marine sediment metagenome</name>
    <dbReference type="NCBI Taxonomy" id="412755"/>
    <lineage>
        <taxon>unclassified sequences</taxon>
        <taxon>metagenomes</taxon>
        <taxon>ecological metagenomes</taxon>
    </lineage>
</organism>
<dbReference type="SUPFAM" id="SSF52540">
    <property type="entry name" value="P-loop containing nucleoside triphosphate hydrolases"/>
    <property type="match status" value="1"/>
</dbReference>
<feature type="domain" description="ABC transporter" evidence="4">
    <location>
        <begin position="24"/>
        <end position="79"/>
    </location>
</feature>
<protein>
    <recommendedName>
        <fullName evidence="4">ABC transporter domain-containing protein</fullName>
    </recommendedName>
</protein>
<dbReference type="InterPro" id="IPR052156">
    <property type="entry name" value="BCAA_Transport_ATP-bd_LivF"/>
</dbReference>
<evidence type="ECO:0000256" key="1">
    <source>
        <dbReference type="ARBA" id="ARBA00005417"/>
    </source>
</evidence>
<keyword evidence="2" id="KW-0813">Transport</keyword>
<accession>X1I4X8</accession>
<keyword evidence="3" id="KW-0029">Amino-acid transport</keyword>
<dbReference type="PANTHER" id="PTHR43820:SF4">
    <property type="entry name" value="HIGH-AFFINITY BRANCHED-CHAIN AMINO ACID TRANSPORT ATP-BINDING PROTEIN LIVF"/>
    <property type="match status" value="1"/>
</dbReference>
<evidence type="ECO:0000256" key="3">
    <source>
        <dbReference type="ARBA" id="ARBA00022970"/>
    </source>
</evidence>
<sequence>MLNNALLEVQDIYVSYTKYAYQVLKGINLKVQKGQIVCLIGPNGAGKSTVFRTIFGILHANPGRVVFKGEDITNKNPPEILRKGI</sequence>
<dbReference type="GO" id="GO:0015807">
    <property type="term" value="P:L-amino acid transport"/>
    <property type="evidence" value="ECO:0007669"/>
    <property type="project" value="TreeGrafter"/>
</dbReference>
<comment type="similarity">
    <text evidence="1">Belongs to the ABC transporter superfamily.</text>
</comment>
<reference evidence="5" key="1">
    <citation type="journal article" date="2014" name="Front. Microbiol.">
        <title>High frequency of phylogenetically diverse reductive dehalogenase-homologous genes in deep subseafloor sedimentary metagenomes.</title>
        <authorList>
            <person name="Kawai M."/>
            <person name="Futagami T."/>
            <person name="Toyoda A."/>
            <person name="Takaki Y."/>
            <person name="Nishi S."/>
            <person name="Hori S."/>
            <person name="Arai W."/>
            <person name="Tsubouchi T."/>
            <person name="Morono Y."/>
            <person name="Uchiyama I."/>
            <person name="Ito T."/>
            <person name="Fujiyama A."/>
            <person name="Inagaki F."/>
            <person name="Takami H."/>
        </authorList>
    </citation>
    <scope>NUCLEOTIDE SEQUENCE</scope>
    <source>
        <strain evidence="5">Expedition CK06-06</strain>
    </source>
</reference>
<dbReference type="GO" id="GO:0016887">
    <property type="term" value="F:ATP hydrolysis activity"/>
    <property type="evidence" value="ECO:0007669"/>
    <property type="project" value="InterPro"/>
</dbReference>
<dbReference type="PANTHER" id="PTHR43820">
    <property type="entry name" value="HIGH-AFFINITY BRANCHED-CHAIN AMINO ACID TRANSPORT ATP-BINDING PROTEIN LIVF"/>
    <property type="match status" value="1"/>
</dbReference>
<dbReference type="Gene3D" id="3.40.50.300">
    <property type="entry name" value="P-loop containing nucleotide triphosphate hydrolases"/>
    <property type="match status" value="1"/>
</dbReference>
<dbReference type="InterPro" id="IPR027417">
    <property type="entry name" value="P-loop_NTPase"/>
</dbReference>
<evidence type="ECO:0000313" key="5">
    <source>
        <dbReference type="EMBL" id="GAH76772.1"/>
    </source>
</evidence>
<evidence type="ECO:0000259" key="4">
    <source>
        <dbReference type="Pfam" id="PF00005"/>
    </source>
</evidence>
<evidence type="ECO:0000256" key="2">
    <source>
        <dbReference type="ARBA" id="ARBA00022448"/>
    </source>
</evidence>
<dbReference type="GO" id="GO:0005524">
    <property type="term" value="F:ATP binding"/>
    <property type="evidence" value="ECO:0007669"/>
    <property type="project" value="InterPro"/>
</dbReference>
<dbReference type="GO" id="GO:0015658">
    <property type="term" value="F:branched-chain amino acid transmembrane transporter activity"/>
    <property type="evidence" value="ECO:0007669"/>
    <property type="project" value="TreeGrafter"/>
</dbReference>
<dbReference type="InterPro" id="IPR003439">
    <property type="entry name" value="ABC_transporter-like_ATP-bd"/>
</dbReference>
<gene>
    <name evidence="5" type="ORF">S03H2_67543</name>
</gene>
<dbReference type="AlphaFoldDB" id="X1I4X8"/>
<comment type="caution">
    <text evidence="5">The sequence shown here is derived from an EMBL/GenBank/DDBJ whole genome shotgun (WGS) entry which is preliminary data.</text>
</comment>
<dbReference type="EMBL" id="BARU01044244">
    <property type="protein sequence ID" value="GAH76772.1"/>
    <property type="molecule type" value="Genomic_DNA"/>
</dbReference>
<feature type="non-terminal residue" evidence="5">
    <location>
        <position position="85"/>
    </location>
</feature>
<name>X1I4X8_9ZZZZ</name>